<dbReference type="RefSeq" id="WP_368008016.1">
    <property type="nucleotide sequence ID" value="NZ_JAMXFF010000032.1"/>
</dbReference>
<dbReference type="PANTHER" id="PTHR45138:SF9">
    <property type="entry name" value="DIGUANYLATE CYCLASE DGCM-RELATED"/>
    <property type="match status" value="1"/>
</dbReference>
<dbReference type="InterPro" id="IPR029787">
    <property type="entry name" value="Nucleotide_cyclase"/>
</dbReference>
<evidence type="ECO:0000313" key="3">
    <source>
        <dbReference type="EMBL" id="MCT7968505.1"/>
    </source>
</evidence>
<dbReference type="EMBL" id="JAMXFF010000032">
    <property type="protein sequence ID" value="MCT7968505.1"/>
    <property type="molecule type" value="Genomic_DNA"/>
</dbReference>
<dbReference type="InterPro" id="IPR000160">
    <property type="entry name" value="GGDEF_dom"/>
</dbReference>
<organism evidence="3 4">
    <name type="scientific">Laspinema palackyanum D2a</name>
    <dbReference type="NCBI Taxonomy" id="2953684"/>
    <lineage>
        <taxon>Bacteria</taxon>
        <taxon>Bacillati</taxon>
        <taxon>Cyanobacteriota</taxon>
        <taxon>Cyanophyceae</taxon>
        <taxon>Oscillatoriophycideae</taxon>
        <taxon>Oscillatoriales</taxon>
        <taxon>Laspinemataceae</taxon>
        <taxon>Laspinema</taxon>
        <taxon>Laspinema palackyanum</taxon>
    </lineage>
</organism>
<evidence type="ECO:0000259" key="2">
    <source>
        <dbReference type="PROSITE" id="PS50887"/>
    </source>
</evidence>
<proteinExistence type="predicted"/>
<dbReference type="Proteomes" id="UP001525890">
    <property type="component" value="Unassembled WGS sequence"/>
</dbReference>
<evidence type="ECO:0000313" key="4">
    <source>
        <dbReference type="Proteomes" id="UP001525890"/>
    </source>
</evidence>
<evidence type="ECO:0000256" key="1">
    <source>
        <dbReference type="SAM" id="Coils"/>
    </source>
</evidence>
<gene>
    <name evidence="3" type="ORF">NG799_19540</name>
</gene>
<dbReference type="InterPro" id="IPR043128">
    <property type="entry name" value="Rev_trsase/Diguanyl_cyclase"/>
</dbReference>
<dbReference type="Pfam" id="PF00990">
    <property type="entry name" value="GGDEF"/>
    <property type="match status" value="1"/>
</dbReference>
<name>A0ABT2MWY8_9CYAN</name>
<comment type="caution">
    <text evidence="3">The sequence shown here is derived from an EMBL/GenBank/DDBJ whole genome shotgun (WGS) entry which is preliminary data.</text>
</comment>
<protein>
    <submittedName>
        <fullName evidence="3">GGDEF domain-containing protein</fullName>
    </submittedName>
</protein>
<keyword evidence="1" id="KW-0175">Coiled coil</keyword>
<dbReference type="PANTHER" id="PTHR45138">
    <property type="entry name" value="REGULATORY COMPONENTS OF SENSORY TRANSDUCTION SYSTEM"/>
    <property type="match status" value="1"/>
</dbReference>
<dbReference type="Gene3D" id="3.30.70.270">
    <property type="match status" value="1"/>
</dbReference>
<accession>A0ABT2MWY8</accession>
<dbReference type="NCBIfam" id="TIGR00254">
    <property type="entry name" value="GGDEF"/>
    <property type="match status" value="1"/>
</dbReference>
<dbReference type="PROSITE" id="PS50887">
    <property type="entry name" value="GGDEF"/>
    <property type="match status" value="1"/>
</dbReference>
<dbReference type="SMART" id="SM00267">
    <property type="entry name" value="GGDEF"/>
    <property type="match status" value="1"/>
</dbReference>
<keyword evidence="4" id="KW-1185">Reference proteome</keyword>
<feature type="domain" description="GGDEF" evidence="2">
    <location>
        <begin position="229"/>
        <end position="366"/>
    </location>
</feature>
<feature type="coiled-coil region" evidence="1">
    <location>
        <begin position="174"/>
        <end position="201"/>
    </location>
</feature>
<dbReference type="CDD" id="cd01949">
    <property type="entry name" value="GGDEF"/>
    <property type="match status" value="1"/>
</dbReference>
<reference evidence="3 4" key="1">
    <citation type="journal article" date="2022" name="Front. Microbiol.">
        <title>High genomic differentiation and limited gene flow indicate recent cryptic speciation within the genus Laspinema (cyanobacteria).</title>
        <authorList>
            <person name="Stanojkovic A."/>
            <person name="Skoupy S."/>
            <person name="Skaloud P."/>
            <person name="Dvorak P."/>
        </authorList>
    </citation>
    <scope>NUCLEOTIDE SEQUENCE [LARGE SCALE GENOMIC DNA]</scope>
    <source>
        <strain evidence="3 4">D2a</strain>
    </source>
</reference>
<sequence length="366" mass="41182">MKVYTSSAMDLGNSSILNQSFPDPSFLLSDRVCMKTLHLKSTLSALSLYDYQVNAEIMGREVAETFNANPLLPGVILLGEGELLGMISRGRFFEQLSRPYGLELFFKRQIHVLYRFTQIEYLRFKSSVTIVAAVQGVLSRSPDLLYEPIVVEIAPGTYRLLDVHQLLLAHAHIHELATELLQKLYQQLEVANEELHRQATLDGLTQVANRRMFDRYLSQQWERLTQEKKPLSLVLCDIDFFKDYNDTYGHQAGDLCLQQVAQVLKECGSRREDLVARYGGEEFAVILPNTFTDGAIAVASRIRKALATLQIPHRNSKVCDRITLSIGIATVIPTKHDGLEHLIAASDQALYRAKQGGRDCSICHGS</sequence>
<dbReference type="SUPFAM" id="SSF55073">
    <property type="entry name" value="Nucleotide cyclase"/>
    <property type="match status" value="1"/>
</dbReference>
<dbReference type="InterPro" id="IPR050469">
    <property type="entry name" value="Diguanylate_Cyclase"/>
</dbReference>